<keyword evidence="2" id="KW-1003">Cell membrane</keyword>
<evidence type="ECO:0000256" key="9">
    <source>
        <dbReference type="SAM" id="SignalP"/>
    </source>
</evidence>
<dbReference type="eggNOG" id="COG0811">
    <property type="taxonomic scope" value="Bacteria"/>
</dbReference>
<feature type="signal peptide" evidence="9">
    <location>
        <begin position="1"/>
        <end position="21"/>
    </location>
</feature>
<dbReference type="PIRSF" id="PIRSF037714">
    <property type="entry name" value="TolR"/>
    <property type="match status" value="1"/>
</dbReference>
<name>Q30ZE6_OLEA2</name>
<dbReference type="EMBL" id="CP000112">
    <property type="protein sequence ID" value="ABB38950.1"/>
    <property type="molecule type" value="Genomic_DNA"/>
</dbReference>
<dbReference type="RefSeq" id="WP_011368049.1">
    <property type="nucleotide sequence ID" value="NC_007519.1"/>
</dbReference>
<dbReference type="PANTHER" id="PTHR30625:SF11">
    <property type="entry name" value="MOTA_TOLQ_EXBB PROTON CHANNEL DOMAIN-CONTAINING PROTEIN"/>
    <property type="match status" value="1"/>
</dbReference>
<accession>Q30ZE6</accession>
<gene>
    <name evidence="11" type="ordered locus">Dde_2153</name>
</gene>
<feature type="transmembrane region" description="Helical" evidence="8">
    <location>
        <begin position="264"/>
        <end position="287"/>
    </location>
</feature>
<protein>
    <submittedName>
        <fullName evidence="11">MotA/TolQ/ExbB proton channel</fullName>
    </submittedName>
</protein>
<feature type="transmembrane region" description="Helical" evidence="8">
    <location>
        <begin position="411"/>
        <end position="432"/>
    </location>
</feature>
<evidence type="ECO:0000256" key="5">
    <source>
        <dbReference type="ARBA" id="ARBA00023136"/>
    </source>
</evidence>
<keyword evidence="12" id="KW-1185">Reference proteome</keyword>
<keyword evidence="6" id="KW-0813">Transport</keyword>
<dbReference type="Proteomes" id="UP000002710">
    <property type="component" value="Chromosome"/>
</dbReference>
<keyword evidence="9" id="KW-0732">Signal</keyword>
<dbReference type="GO" id="GO:0005886">
    <property type="term" value="C:plasma membrane"/>
    <property type="evidence" value="ECO:0007669"/>
    <property type="project" value="UniProtKB-SubCell"/>
</dbReference>
<evidence type="ECO:0000256" key="8">
    <source>
        <dbReference type="SAM" id="Phobius"/>
    </source>
</evidence>
<keyword evidence="6" id="KW-0653">Protein transport</keyword>
<dbReference type="InterPro" id="IPR002898">
    <property type="entry name" value="MotA_ExbB_proton_chnl"/>
</dbReference>
<evidence type="ECO:0000313" key="11">
    <source>
        <dbReference type="EMBL" id="ABB38950.1"/>
    </source>
</evidence>
<evidence type="ECO:0000313" key="12">
    <source>
        <dbReference type="Proteomes" id="UP000002710"/>
    </source>
</evidence>
<evidence type="ECO:0000256" key="1">
    <source>
        <dbReference type="ARBA" id="ARBA00004651"/>
    </source>
</evidence>
<feature type="coiled-coil region" evidence="7">
    <location>
        <begin position="59"/>
        <end position="104"/>
    </location>
</feature>
<dbReference type="InterPro" id="IPR017270">
    <property type="entry name" value="MotA/TolQ/ExbB-rel"/>
</dbReference>
<keyword evidence="4 8" id="KW-1133">Transmembrane helix</keyword>
<keyword evidence="5 8" id="KW-0472">Membrane</keyword>
<dbReference type="Pfam" id="PF01618">
    <property type="entry name" value="MotA_ExbB"/>
    <property type="match status" value="1"/>
</dbReference>
<evidence type="ECO:0000259" key="10">
    <source>
        <dbReference type="Pfam" id="PF01618"/>
    </source>
</evidence>
<evidence type="ECO:0000256" key="7">
    <source>
        <dbReference type="SAM" id="Coils"/>
    </source>
</evidence>
<dbReference type="STRING" id="207559.Dde_2153"/>
<evidence type="ECO:0000256" key="4">
    <source>
        <dbReference type="ARBA" id="ARBA00022989"/>
    </source>
</evidence>
<dbReference type="AlphaFoldDB" id="Q30ZE6"/>
<dbReference type="KEGG" id="dde:Dde_2153"/>
<feature type="chain" id="PRO_5004219739" evidence="9">
    <location>
        <begin position="22"/>
        <end position="474"/>
    </location>
</feature>
<keyword evidence="3 8" id="KW-0812">Transmembrane</keyword>
<dbReference type="PANTHER" id="PTHR30625">
    <property type="entry name" value="PROTEIN TOLQ"/>
    <property type="match status" value="1"/>
</dbReference>
<evidence type="ECO:0000256" key="6">
    <source>
        <dbReference type="RuleBase" id="RU004057"/>
    </source>
</evidence>
<evidence type="ECO:0000256" key="3">
    <source>
        <dbReference type="ARBA" id="ARBA00022692"/>
    </source>
</evidence>
<proteinExistence type="inferred from homology"/>
<reference evidence="11 12" key="1">
    <citation type="journal article" date="2011" name="J. Bacteriol.">
        <title>Complete genome sequence and updated annotation of Desulfovibrio alaskensis G20.</title>
        <authorList>
            <person name="Hauser L.J."/>
            <person name="Land M.L."/>
            <person name="Brown S.D."/>
            <person name="Larimer F."/>
            <person name="Keller K.L."/>
            <person name="Rapp-Giles B.J."/>
            <person name="Price M.N."/>
            <person name="Lin M."/>
            <person name="Bruce D.C."/>
            <person name="Detter J.C."/>
            <person name="Tapia R."/>
            <person name="Han C.S."/>
            <person name="Goodwin L.A."/>
            <person name="Cheng J.F."/>
            <person name="Pitluck S."/>
            <person name="Copeland A."/>
            <person name="Lucas S."/>
            <person name="Nolan M."/>
            <person name="Lapidus A.L."/>
            <person name="Palumbo A.V."/>
            <person name="Wall J.D."/>
        </authorList>
    </citation>
    <scope>NUCLEOTIDE SEQUENCE [LARGE SCALE GENOMIC DNA]</scope>
    <source>
        <strain evidence="12">ATCC BAA 1058 / DSM 17464 / G20</strain>
    </source>
</reference>
<sequence>MKYKILTLVTLLITASVPAHAQWSGAVAETRKLAAETRSEAAKTRDLITSEKKAVVNEKAQLEKVIAAKHKQHEELKARYEALLQQEARLKEELAQQAHELKTIDGTIRTSAKQARDYFHESLTTPEFPHREPVLSVILTPETFPGLEGIKNLLRLYMEEMSASGRVQLREGSFVNADGRTETARLLRIGTFTAAFKKQDGTAGFLRPLHEGSLLGAVPGNPGWTLGRGMRAYFEGESDTFPVDISNGAALARLEQDQKGIYEWLQTGGLLVWPIILVGIIALGLVIERFYTLGRLRGNSDRNMQTILSMIRARKWHECQEFCARASNFPTCRIIGHTLGYMGATREIIENAYQEAMLKELPVLERFLPTLSVLAAVAPLLGLLGTVTGMINTFQTITLYGTGDPRMMSGGISEALITTQLGLAVAVPIMILHHILERRVDALMGDMEEKGTSFTVALMQQGQIRQGESYGAAA</sequence>
<feature type="domain" description="MotA/TolQ/ExbB proton channel" evidence="10">
    <location>
        <begin position="343"/>
        <end position="448"/>
    </location>
</feature>
<dbReference type="InterPro" id="IPR050790">
    <property type="entry name" value="ExbB/TolQ_transport"/>
</dbReference>
<comment type="subcellular location">
    <subcellularLocation>
        <location evidence="1">Cell membrane</location>
        <topology evidence="1">Multi-pass membrane protein</topology>
    </subcellularLocation>
    <subcellularLocation>
        <location evidence="6">Membrane</location>
        <topology evidence="6">Multi-pass membrane protein</topology>
    </subcellularLocation>
</comment>
<evidence type="ECO:0000256" key="2">
    <source>
        <dbReference type="ARBA" id="ARBA00022475"/>
    </source>
</evidence>
<keyword evidence="7" id="KW-0175">Coiled coil</keyword>
<comment type="similarity">
    <text evidence="6">Belongs to the exbB/tolQ family.</text>
</comment>
<dbReference type="HOGENOM" id="CLU_047225_0_0_7"/>
<dbReference type="GO" id="GO:0017038">
    <property type="term" value="P:protein import"/>
    <property type="evidence" value="ECO:0007669"/>
    <property type="project" value="TreeGrafter"/>
</dbReference>
<feature type="transmembrane region" description="Helical" evidence="8">
    <location>
        <begin position="367"/>
        <end position="391"/>
    </location>
</feature>
<organism evidence="11 12">
    <name type="scientific">Oleidesulfovibrio alaskensis (strain ATCC BAA-1058 / DSM 17464 / G20)</name>
    <name type="common">Desulfovibrio alaskensis</name>
    <dbReference type="NCBI Taxonomy" id="207559"/>
    <lineage>
        <taxon>Bacteria</taxon>
        <taxon>Pseudomonadati</taxon>
        <taxon>Thermodesulfobacteriota</taxon>
        <taxon>Desulfovibrionia</taxon>
        <taxon>Desulfovibrionales</taxon>
        <taxon>Desulfovibrionaceae</taxon>
        <taxon>Oleidesulfovibrio</taxon>
    </lineage>
</organism>